<accession>A0AAD8H963</accession>
<protein>
    <recommendedName>
        <fullName evidence="3">Reverse transcriptase</fullName>
    </recommendedName>
</protein>
<sequence length="146" mass="17149">MLFANDKSGPHVHPQSLLDGFKAAIEDCGLVELDLMGGDYTWEKSKGTKNWVRERLDRAFAYALCWRKFPLCKLSVFHSIKSDHDPIMLEPMHVEFSRKQFRFKFENTWLHEQSFKVEVANYWNDIPKSSFASKVVIYFFLYGKMG</sequence>
<dbReference type="EMBL" id="JAUIZM010000010">
    <property type="protein sequence ID" value="KAK1362228.1"/>
    <property type="molecule type" value="Genomic_DNA"/>
</dbReference>
<name>A0AAD8H963_9APIA</name>
<dbReference type="Proteomes" id="UP001237642">
    <property type="component" value="Unassembled WGS sequence"/>
</dbReference>
<evidence type="ECO:0008006" key="3">
    <source>
        <dbReference type="Google" id="ProtNLM"/>
    </source>
</evidence>
<dbReference type="PANTHER" id="PTHR33710:SF64">
    <property type="entry name" value="ENDONUCLEASE_EXONUCLEASE_PHOSPHATASE DOMAIN-CONTAINING PROTEIN"/>
    <property type="match status" value="1"/>
</dbReference>
<gene>
    <name evidence="1" type="ORF">POM88_046702</name>
</gene>
<reference evidence="1" key="1">
    <citation type="submission" date="2023-02" db="EMBL/GenBank/DDBJ databases">
        <title>Genome of toxic invasive species Heracleum sosnowskyi carries increased number of genes despite the absence of recent whole-genome duplications.</title>
        <authorList>
            <person name="Schelkunov M."/>
            <person name="Shtratnikova V."/>
            <person name="Makarenko M."/>
            <person name="Klepikova A."/>
            <person name="Omelchenko D."/>
            <person name="Novikova G."/>
            <person name="Obukhova E."/>
            <person name="Bogdanov V."/>
            <person name="Penin A."/>
            <person name="Logacheva M."/>
        </authorList>
    </citation>
    <scope>NUCLEOTIDE SEQUENCE</scope>
    <source>
        <strain evidence="1">Hsosn_3</strain>
        <tissue evidence="1">Leaf</tissue>
    </source>
</reference>
<dbReference type="AlphaFoldDB" id="A0AAD8H963"/>
<evidence type="ECO:0000313" key="1">
    <source>
        <dbReference type="EMBL" id="KAK1362228.1"/>
    </source>
</evidence>
<comment type="caution">
    <text evidence="1">The sequence shown here is derived from an EMBL/GenBank/DDBJ whole genome shotgun (WGS) entry which is preliminary data.</text>
</comment>
<keyword evidence="2" id="KW-1185">Reference proteome</keyword>
<evidence type="ECO:0000313" key="2">
    <source>
        <dbReference type="Proteomes" id="UP001237642"/>
    </source>
</evidence>
<proteinExistence type="predicted"/>
<dbReference type="SUPFAM" id="SSF56219">
    <property type="entry name" value="DNase I-like"/>
    <property type="match status" value="1"/>
</dbReference>
<dbReference type="InterPro" id="IPR036691">
    <property type="entry name" value="Endo/exonu/phosph_ase_sf"/>
</dbReference>
<dbReference type="PANTHER" id="PTHR33710">
    <property type="entry name" value="BNAC02G09200D PROTEIN"/>
    <property type="match status" value="1"/>
</dbReference>
<reference evidence="1" key="2">
    <citation type="submission" date="2023-05" db="EMBL/GenBank/DDBJ databases">
        <authorList>
            <person name="Schelkunov M.I."/>
        </authorList>
    </citation>
    <scope>NUCLEOTIDE SEQUENCE</scope>
    <source>
        <strain evidence="1">Hsosn_3</strain>
        <tissue evidence="1">Leaf</tissue>
    </source>
</reference>
<organism evidence="1 2">
    <name type="scientific">Heracleum sosnowskyi</name>
    <dbReference type="NCBI Taxonomy" id="360622"/>
    <lineage>
        <taxon>Eukaryota</taxon>
        <taxon>Viridiplantae</taxon>
        <taxon>Streptophyta</taxon>
        <taxon>Embryophyta</taxon>
        <taxon>Tracheophyta</taxon>
        <taxon>Spermatophyta</taxon>
        <taxon>Magnoliopsida</taxon>
        <taxon>eudicotyledons</taxon>
        <taxon>Gunneridae</taxon>
        <taxon>Pentapetalae</taxon>
        <taxon>asterids</taxon>
        <taxon>campanulids</taxon>
        <taxon>Apiales</taxon>
        <taxon>Apiaceae</taxon>
        <taxon>Apioideae</taxon>
        <taxon>apioid superclade</taxon>
        <taxon>Tordylieae</taxon>
        <taxon>Tordyliinae</taxon>
        <taxon>Heracleum</taxon>
    </lineage>
</organism>